<dbReference type="InterPro" id="IPR001810">
    <property type="entry name" value="F-box_dom"/>
</dbReference>
<dbReference type="Pfam" id="PF12014">
    <property type="entry name" value="Cyclin_D1_bind"/>
    <property type="match status" value="1"/>
</dbReference>
<dbReference type="GO" id="GO:0016567">
    <property type="term" value="P:protein ubiquitination"/>
    <property type="evidence" value="ECO:0007669"/>
    <property type="project" value="UniProtKB-UniPathway"/>
</dbReference>
<evidence type="ECO:0000313" key="5">
    <source>
        <dbReference type="EMBL" id="PVD21274.1"/>
    </source>
</evidence>
<dbReference type="Gene3D" id="1.20.1280.50">
    <property type="match status" value="1"/>
</dbReference>
<dbReference type="Proteomes" id="UP000245119">
    <property type="component" value="Linkage Group LG12"/>
</dbReference>
<feature type="domain" description="F-box" evidence="4">
    <location>
        <begin position="1"/>
        <end position="47"/>
    </location>
</feature>
<accession>A0A2T7NJC5</accession>
<dbReference type="PANTHER" id="PTHR10706">
    <property type="entry name" value="F-BOX FAMILY PROTEIN"/>
    <property type="match status" value="1"/>
</dbReference>
<evidence type="ECO:0000256" key="1">
    <source>
        <dbReference type="ARBA" id="ARBA00004906"/>
    </source>
</evidence>
<dbReference type="PROSITE" id="PS50181">
    <property type="entry name" value="FBOX"/>
    <property type="match status" value="1"/>
</dbReference>
<organism evidence="5 6">
    <name type="scientific">Pomacea canaliculata</name>
    <name type="common">Golden apple snail</name>
    <dbReference type="NCBI Taxonomy" id="400727"/>
    <lineage>
        <taxon>Eukaryota</taxon>
        <taxon>Metazoa</taxon>
        <taxon>Spiralia</taxon>
        <taxon>Lophotrochozoa</taxon>
        <taxon>Mollusca</taxon>
        <taxon>Gastropoda</taxon>
        <taxon>Caenogastropoda</taxon>
        <taxon>Architaenioglossa</taxon>
        <taxon>Ampullarioidea</taxon>
        <taxon>Ampullariidae</taxon>
        <taxon>Pomacea</taxon>
    </lineage>
</organism>
<dbReference type="SUPFAM" id="SSF81383">
    <property type="entry name" value="F-box domain"/>
    <property type="match status" value="1"/>
</dbReference>
<dbReference type="SMART" id="SM00256">
    <property type="entry name" value="FBOX"/>
    <property type="match status" value="1"/>
</dbReference>
<evidence type="ECO:0000259" key="4">
    <source>
        <dbReference type="PROSITE" id="PS50181"/>
    </source>
</evidence>
<keyword evidence="3" id="KW-0833">Ubl conjugation pathway</keyword>
<protein>
    <recommendedName>
        <fullName evidence="4">F-box domain-containing protein</fullName>
    </recommendedName>
</protein>
<proteinExistence type="inferred from homology"/>
<keyword evidence="6" id="KW-1185">Reference proteome</keyword>
<comment type="pathway">
    <text evidence="1">Protein modification; protein ubiquitination.</text>
</comment>
<name>A0A2T7NJC5_POMCA</name>
<dbReference type="InterPro" id="IPR045048">
    <property type="entry name" value="FBXO31/39"/>
</dbReference>
<evidence type="ECO:0000256" key="2">
    <source>
        <dbReference type="ARBA" id="ARBA00010611"/>
    </source>
</evidence>
<dbReference type="STRING" id="400727.A0A2T7NJC5"/>
<reference evidence="5 6" key="1">
    <citation type="submission" date="2018-04" db="EMBL/GenBank/DDBJ databases">
        <title>The genome of golden apple snail Pomacea canaliculata provides insight into stress tolerance and invasive adaptation.</title>
        <authorList>
            <person name="Liu C."/>
            <person name="Liu B."/>
            <person name="Ren Y."/>
            <person name="Zhang Y."/>
            <person name="Wang H."/>
            <person name="Li S."/>
            <person name="Jiang F."/>
            <person name="Yin L."/>
            <person name="Zhang G."/>
            <person name="Qian W."/>
            <person name="Fan W."/>
        </authorList>
    </citation>
    <scope>NUCLEOTIDE SEQUENCE [LARGE SCALE GENOMIC DNA]</scope>
    <source>
        <strain evidence="5">SZHN2017</strain>
        <tissue evidence="5">Muscle</tissue>
    </source>
</reference>
<dbReference type="PANTHER" id="PTHR10706:SF130">
    <property type="entry name" value="F-BOX ONLY PROTEIN 31"/>
    <property type="match status" value="1"/>
</dbReference>
<dbReference type="Pfam" id="PF12937">
    <property type="entry name" value="F-box-like"/>
    <property type="match status" value="1"/>
</dbReference>
<dbReference type="EMBL" id="PZQS01000012">
    <property type="protein sequence ID" value="PVD21274.1"/>
    <property type="molecule type" value="Genomic_DNA"/>
</dbReference>
<comment type="caution">
    <text evidence="5">The sequence shown here is derived from an EMBL/GenBank/DDBJ whole genome shotgun (WGS) entry which is preliminary data.</text>
</comment>
<comment type="similarity">
    <text evidence="2">Belongs to the FBXO31 family.</text>
</comment>
<sequence length="298" mass="34041">MTELESLPNELLIYILKFLDSTDVIKVAQTCKRLLQICQAEILWQHLCQRVLYHYGKFQGFWKLPGNAYGMLVHIKVENGQIVGHVIQPPLSWNVVDPVRLKPLFIITVRDNECVVLCRQGCSAQIKMESEKATFKCETCLGDNKFPHISEQILLAWLEEELESLRGNFDQRMLRHFLQGNVSFLHRIYNLAEQTRYWSSLQLTKVPEPRGFSISPVTPGIFKGTYGSHGLEFVQITLSEDGYTLLGNKLTGDPNVPAGETSLYIDLRQPIRLTTDEQRNIDSLKECYCPYSSSSISV</sequence>
<dbReference type="UniPathway" id="UPA00143"/>
<dbReference type="AlphaFoldDB" id="A0A2T7NJC5"/>
<evidence type="ECO:0000313" key="6">
    <source>
        <dbReference type="Proteomes" id="UP000245119"/>
    </source>
</evidence>
<dbReference type="InterPro" id="IPR036047">
    <property type="entry name" value="F-box-like_dom_sf"/>
</dbReference>
<evidence type="ECO:0000256" key="3">
    <source>
        <dbReference type="ARBA" id="ARBA00022786"/>
    </source>
</evidence>
<gene>
    <name evidence="5" type="ORF">C0Q70_19445</name>
</gene>
<dbReference type="OrthoDB" id="722566at2759"/>